<organism evidence="1 2">
    <name type="scientific">Hymenolepis diminuta</name>
    <name type="common">Rat tapeworm</name>
    <dbReference type="NCBI Taxonomy" id="6216"/>
    <lineage>
        <taxon>Eukaryota</taxon>
        <taxon>Metazoa</taxon>
        <taxon>Spiralia</taxon>
        <taxon>Lophotrochozoa</taxon>
        <taxon>Platyhelminthes</taxon>
        <taxon>Cestoda</taxon>
        <taxon>Eucestoda</taxon>
        <taxon>Cyclophyllidea</taxon>
        <taxon>Hymenolepididae</taxon>
        <taxon>Hymenolepis</taxon>
    </lineage>
</organism>
<sequence length="378" mass="40539">ATYERSAVQCRAPDVQGKKLQVSPEPLALAILQSVYSEPVLPKYGLTAVQAVVPPLAANVCQTTFVEPRLEFGAAQVKFIEPKPEPLVVGRSQSLWVEPEPVIIKPPTPEPIVMAAPPAPPTNDFSCGPLPITSVGKKLQVSLDSLVSTTSQAIYAEPVVATYERSAVQCRAPEVQGKKLQVDPDPLNLALTQSTYFESKPVPLVSGVTQTIWVEPAPKPVQDFGCDAPRPIETVGKKFQVSPEPLTSVISQYIYQEPVLPKYGLTAVQAVVPPLAANVCQTTFVEPRLEFGAAQVKFIEPKPEPLVVGRSQSLWVEPEPVIIKPPTPEPIVMAAPPAPPTNDFSCGPLPITSVGKKLQVSLDSLVSTTSQAIYAEPV</sequence>
<feature type="non-terminal residue" evidence="1">
    <location>
        <position position="378"/>
    </location>
</feature>
<proteinExistence type="predicted"/>
<feature type="non-terminal residue" evidence="1">
    <location>
        <position position="1"/>
    </location>
</feature>
<reference evidence="1 2" key="1">
    <citation type="submission" date="2019-07" db="EMBL/GenBank/DDBJ databases">
        <authorList>
            <person name="Jastrzebski P J."/>
            <person name="Paukszto L."/>
            <person name="Jastrzebski P J."/>
        </authorList>
    </citation>
    <scope>NUCLEOTIDE SEQUENCE [LARGE SCALE GENOMIC DNA]</scope>
    <source>
        <strain evidence="1 2">WMS-il1</strain>
    </source>
</reference>
<protein>
    <submittedName>
        <fullName evidence="1">Uncharacterized protein</fullName>
    </submittedName>
</protein>
<evidence type="ECO:0000313" key="1">
    <source>
        <dbReference type="EMBL" id="VUZ54428.1"/>
    </source>
</evidence>
<evidence type="ECO:0000313" key="2">
    <source>
        <dbReference type="Proteomes" id="UP000321570"/>
    </source>
</evidence>
<accession>A0A564Z6C4</accession>
<dbReference type="Proteomes" id="UP000321570">
    <property type="component" value="Unassembled WGS sequence"/>
</dbReference>
<gene>
    <name evidence="1" type="ORF">WMSIL1_LOCUS12502</name>
</gene>
<keyword evidence="2" id="KW-1185">Reference proteome</keyword>
<name>A0A564Z6C4_HYMDI</name>
<dbReference type="EMBL" id="CABIJS010000653">
    <property type="protein sequence ID" value="VUZ54428.1"/>
    <property type="molecule type" value="Genomic_DNA"/>
</dbReference>
<dbReference type="AlphaFoldDB" id="A0A564Z6C4"/>